<dbReference type="RefSeq" id="WP_137401449.1">
    <property type="nucleotide sequence ID" value="NZ_BMIU01000009.1"/>
</dbReference>
<dbReference type="Proteomes" id="UP000647339">
    <property type="component" value="Unassembled WGS sequence"/>
</dbReference>
<accession>A0ABQ1V053</accession>
<name>A0ABQ1V053_9BACT</name>
<proteinExistence type="predicted"/>
<evidence type="ECO:0008006" key="5">
    <source>
        <dbReference type="Google" id="ProtNLM"/>
    </source>
</evidence>
<dbReference type="EMBL" id="BMIU01000009">
    <property type="protein sequence ID" value="GGF32735.1"/>
    <property type="molecule type" value="Genomic_DNA"/>
</dbReference>
<feature type="chain" id="PRO_5046144853" description="DUF4890 domain-containing protein" evidence="2">
    <location>
        <begin position="18"/>
        <end position="134"/>
    </location>
</feature>
<protein>
    <recommendedName>
        <fullName evidence="5">DUF4890 domain-containing protein</fullName>
    </recommendedName>
</protein>
<keyword evidence="4" id="KW-1185">Reference proteome</keyword>
<gene>
    <name evidence="3" type="ORF">GCM10011339_21100</name>
</gene>
<reference evidence="4" key="1">
    <citation type="journal article" date="2019" name="Int. J. Syst. Evol. Microbiol.">
        <title>The Global Catalogue of Microorganisms (GCM) 10K type strain sequencing project: providing services to taxonomists for standard genome sequencing and annotation.</title>
        <authorList>
            <consortium name="The Broad Institute Genomics Platform"/>
            <consortium name="The Broad Institute Genome Sequencing Center for Infectious Disease"/>
            <person name="Wu L."/>
            <person name="Ma J."/>
        </authorList>
    </citation>
    <scope>NUCLEOTIDE SEQUENCE [LARGE SCALE GENOMIC DNA]</scope>
    <source>
        <strain evidence="4">CGMCC 1.15407</strain>
    </source>
</reference>
<evidence type="ECO:0000313" key="3">
    <source>
        <dbReference type="EMBL" id="GGF32735.1"/>
    </source>
</evidence>
<evidence type="ECO:0000313" key="4">
    <source>
        <dbReference type="Proteomes" id="UP000647339"/>
    </source>
</evidence>
<evidence type="ECO:0000256" key="2">
    <source>
        <dbReference type="SAM" id="SignalP"/>
    </source>
</evidence>
<feature type="signal peptide" evidence="2">
    <location>
        <begin position="1"/>
        <end position="17"/>
    </location>
</feature>
<evidence type="ECO:0000256" key="1">
    <source>
        <dbReference type="SAM" id="MobiDB-lite"/>
    </source>
</evidence>
<feature type="region of interest" description="Disordered" evidence="1">
    <location>
        <begin position="66"/>
        <end position="134"/>
    </location>
</feature>
<comment type="caution">
    <text evidence="3">The sequence shown here is derived from an EMBL/GenBank/DDBJ whole genome shotgun (WGS) entry which is preliminary data.</text>
</comment>
<feature type="compositionally biased region" description="Basic and acidic residues" evidence="1">
    <location>
        <begin position="104"/>
        <end position="134"/>
    </location>
</feature>
<feature type="compositionally biased region" description="Basic and acidic residues" evidence="1">
    <location>
        <begin position="66"/>
        <end position="95"/>
    </location>
</feature>
<sequence>MKKLLFAIALMTLTVLAADAQQRKGRKDLSPDKMAERITEKMTEELSLNEAQQREVYDLNLQTTKERTEAMQESKEARQKMLKKMKADQEKHDQDLAEILTPDQMEKWKEYRKASMERMRDRREKDHRRQKEGL</sequence>
<organism evidence="3 4">
    <name type="scientific">Echinicola rosea</name>
    <dbReference type="NCBI Taxonomy" id="1807691"/>
    <lineage>
        <taxon>Bacteria</taxon>
        <taxon>Pseudomonadati</taxon>
        <taxon>Bacteroidota</taxon>
        <taxon>Cytophagia</taxon>
        <taxon>Cytophagales</taxon>
        <taxon>Cyclobacteriaceae</taxon>
        <taxon>Echinicola</taxon>
    </lineage>
</organism>
<keyword evidence="2" id="KW-0732">Signal</keyword>